<accession>A0ABP8YYU1</accession>
<sequence length="331" mass="34057">MDQKANPIQPPPSVEDLLALGAEARLGQVDFANRLVPTSDDAHPTPAPASADAGAGAGMATVTSVPPRRRPVAAAPEVAEAVVDPEVEALVEPDPAPKTKPAPRSRPKPAAKAAKPASKAKPAPDTKRKPARSPQSAQPVVEPVVEAAAGPAVEPVIPAILPIANLSGDAVSASAAYDDEFSGHQVPATRVVADTAATLRIPVESVPAPVVEASADFGDTVQEIADAAIERLRDAENATLQHLAALEAEAARRAELLTAQAELDAELIRITARREAHAIISAARSEAGLGAPSSRDARQLTEISDAVSRFAESIESTLTPMHSHASQGDQA</sequence>
<keyword evidence="3" id="KW-1185">Reference proteome</keyword>
<dbReference type="Proteomes" id="UP001499882">
    <property type="component" value="Unassembled WGS sequence"/>
</dbReference>
<organism evidence="2 3">
    <name type="scientific">Nocardioides endophyticus</name>
    <dbReference type="NCBI Taxonomy" id="1353775"/>
    <lineage>
        <taxon>Bacteria</taxon>
        <taxon>Bacillati</taxon>
        <taxon>Actinomycetota</taxon>
        <taxon>Actinomycetes</taxon>
        <taxon>Propionibacteriales</taxon>
        <taxon>Nocardioidaceae</taxon>
        <taxon>Nocardioides</taxon>
    </lineage>
</organism>
<proteinExistence type="predicted"/>
<gene>
    <name evidence="2" type="ORF">GCM10023350_24160</name>
</gene>
<evidence type="ECO:0000313" key="3">
    <source>
        <dbReference type="Proteomes" id="UP001499882"/>
    </source>
</evidence>
<dbReference type="RefSeq" id="WP_345527025.1">
    <property type="nucleotide sequence ID" value="NZ_BAABKN010000014.1"/>
</dbReference>
<feature type="compositionally biased region" description="Low complexity" evidence="1">
    <location>
        <begin position="110"/>
        <end position="121"/>
    </location>
</feature>
<dbReference type="EMBL" id="BAABKN010000014">
    <property type="protein sequence ID" value="GAA4738933.1"/>
    <property type="molecule type" value="Genomic_DNA"/>
</dbReference>
<name>A0ABP8YYU1_9ACTN</name>
<feature type="compositionally biased region" description="Low complexity" evidence="1">
    <location>
        <begin position="48"/>
        <end position="82"/>
    </location>
</feature>
<comment type="caution">
    <text evidence="2">The sequence shown here is derived from an EMBL/GenBank/DDBJ whole genome shotgun (WGS) entry which is preliminary data.</text>
</comment>
<evidence type="ECO:0000313" key="2">
    <source>
        <dbReference type="EMBL" id="GAA4738933.1"/>
    </source>
</evidence>
<feature type="region of interest" description="Disordered" evidence="1">
    <location>
        <begin position="35"/>
        <end position="140"/>
    </location>
</feature>
<evidence type="ECO:0000256" key="1">
    <source>
        <dbReference type="SAM" id="MobiDB-lite"/>
    </source>
</evidence>
<protein>
    <submittedName>
        <fullName evidence="2">Uncharacterized protein</fullName>
    </submittedName>
</protein>
<reference evidence="3" key="1">
    <citation type="journal article" date="2019" name="Int. J. Syst. Evol. Microbiol.">
        <title>The Global Catalogue of Microorganisms (GCM) 10K type strain sequencing project: providing services to taxonomists for standard genome sequencing and annotation.</title>
        <authorList>
            <consortium name="The Broad Institute Genomics Platform"/>
            <consortium name="The Broad Institute Genome Sequencing Center for Infectious Disease"/>
            <person name="Wu L."/>
            <person name="Ma J."/>
        </authorList>
    </citation>
    <scope>NUCLEOTIDE SEQUENCE [LARGE SCALE GENOMIC DNA]</scope>
    <source>
        <strain evidence="3">JCM 18532</strain>
    </source>
</reference>